<keyword evidence="2" id="KW-1185">Reference proteome</keyword>
<dbReference type="RefSeq" id="WP_088074116.1">
    <property type="nucleotide sequence ID" value="NZ_JAHQCR010000023.1"/>
</dbReference>
<sequence length="172" mass="20094">MVGEHLVVMHGMNGTRVEVFMKALELLDSRFERIVVEELVNLDRDIVLERTREGSIPIVHIKSLEKMQDINDKLHTISVMKVYIWETLSAVEERLRKQHVNSELIAQIISEAHSELNDLRKKNKFSLYDQIVDLSLSPVDAGLQFIYDLSEENYNRENNLDILEQYIEKLSE</sequence>
<protein>
    <submittedName>
        <fullName evidence="1">Uncharacterized protein</fullName>
    </submittedName>
</protein>
<dbReference type="EMBL" id="JAHQCR010000023">
    <property type="protein sequence ID" value="MBU9720929.1"/>
    <property type="molecule type" value="Genomic_DNA"/>
</dbReference>
<evidence type="ECO:0000313" key="2">
    <source>
        <dbReference type="Proteomes" id="UP000790580"/>
    </source>
</evidence>
<organism evidence="1 2">
    <name type="scientific">Evansella alkalicola</name>
    <dbReference type="NCBI Taxonomy" id="745819"/>
    <lineage>
        <taxon>Bacteria</taxon>
        <taxon>Bacillati</taxon>
        <taxon>Bacillota</taxon>
        <taxon>Bacilli</taxon>
        <taxon>Bacillales</taxon>
        <taxon>Bacillaceae</taxon>
        <taxon>Evansella</taxon>
    </lineage>
</organism>
<evidence type="ECO:0000313" key="1">
    <source>
        <dbReference type="EMBL" id="MBU9720929.1"/>
    </source>
</evidence>
<name>A0ABS6JTC4_9BACI</name>
<gene>
    <name evidence="1" type="ORF">KS407_05630</name>
</gene>
<accession>A0ABS6JTC4</accession>
<reference evidence="1 2" key="1">
    <citation type="submission" date="2021-06" db="EMBL/GenBank/DDBJ databases">
        <title>Bacillus sp. RD4P76, an endophyte from a halophyte.</title>
        <authorList>
            <person name="Sun J.-Q."/>
        </authorList>
    </citation>
    <scope>NUCLEOTIDE SEQUENCE [LARGE SCALE GENOMIC DNA]</scope>
    <source>
        <strain evidence="1 2">JCM 17098</strain>
    </source>
</reference>
<proteinExistence type="predicted"/>
<comment type="caution">
    <text evidence="1">The sequence shown here is derived from an EMBL/GenBank/DDBJ whole genome shotgun (WGS) entry which is preliminary data.</text>
</comment>
<dbReference type="Proteomes" id="UP000790580">
    <property type="component" value="Unassembled WGS sequence"/>
</dbReference>